<comment type="caution">
    <text evidence="1">The sequence shown here is derived from an EMBL/GenBank/DDBJ whole genome shotgun (WGS) entry which is preliminary data.</text>
</comment>
<dbReference type="Proteomes" id="UP000250919">
    <property type="component" value="Unassembled WGS sequence"/>
</dbReference>
<organism evidence="1 2">
    <name type="scientific">Photorhabdus bodei</name>
    <dbReference type="NCBI Taxonomy" id="2029681"/>
    <lineage>
        <taxon>Bacteria</taxon>
        <taxon>Pseudomonadati</taxon>
        <taxon>Pseudomonadota</taxon>
        <taxon>Gammaproteobacteria</taxon>
        <taxon>Enterobacterales</taxon>
        <taxon>Morganellaceae</taxon>
        <taxon>Photorhabdus</taxon>
    </lineage>
</organism>
<dbReference type="RefSeq" id="WP_112893766.1">
    <property type="nucleotide sequence ID" value="NZ_CAWNYH010000001.1"/>
</dbReference>
<gene>
    <name evidence="1" type="ORF">CKY02_00155</name>
</gene>
<evidence type="ECO:0000313" key="2">
    <source>
        <dbReference type="Proteomes" id="UP000250919"/>
    </source>
</evidence>
<dbReference type="PANTHER" id="PTHR35564">
    <property type="match status" value="1"/>
</dbReference>
<sequence>MALENKMRLAGGRFYQNVRRLLKRCRQREDAIIIPDDVVQFSSALTLDAPEREVESLLPPQEGDEQYRMAVHHFGLLGTLGALPLRYTEWLIDRRYRYGDESAQAFIDIFTHRLLSLRFQAWQKYRLYINAELQNHAELQTHRALPAVIPAVAGQLMENKIERSHPACVGLLATPVRSMVNLQHLLQREFGMAVNIQPFKGRWQYVEQAHCCCLGRSLLSDNPMLGRAYWDIQSGFHIQLGPFAARRRAAFMPGNEQYRKLTQWVWQFAGPLLSFSLELLVQHSGQDNILNGSRQLGWDGCLGNTGKSNIQHIYLAECTGPYAN</sequence>
<dbReference type="PANTHER" id="PTHR35564:SF4">
    <property type="entry name" value="CYTOPLASMIC PROTEIN"/>
    <property type="match status" value="1"/>
</dbReference>
<dbReference type="GeneID" id="88804337"/>
<reference evidence="1 2" key="1">
    <citation type="journal article" date="2018" name="Int. J. Syst. Evol. Microbiol.">
        <title>Whole-genome-based revisit of Photorhabdus phylogeny: proposal for the elevation of most Photorhabdus subspecies to the species level and description of one novel species Photorhabdus bodei sp. nov., and one novel subspecies Photorhabdus laumondii subsp. clarkei subsp. nov.</title>
        <authorList>
            <person name="Machado R.A.R."/>
            <person name="Wuthrich D."/>
            <person name="Kuhnert P."/>
            <person name="Arce C.C.M."/>
            <person name="Thonen L."/>
            <person name="Ruiz C."/>
            <person name="Zhang X."/>
            <person name="Robert C.A.M."/>
            <person name="Karimi J."/>
            <person name="Kamali S."/>
            <person name="Ma J."/>
            <person name="Bruggmann R."/>
            <person name="Erb M."/>
        </authorList>
    </citation>
    <scope>NUCLEOTIDE SEQUENCE [LARGE SCALE GENOMIC DNA]</scope>
    <source>
        <strain evidence="1 2">LJ24-63</strain>
    </source>
</reference>
<protein>
    <submittedName>
        <fullName evidence="1">Type VI secretion system baseplate subunit TssG</fullName>
    </submittedName>
</protein>
<dbReference type="Pfam" id="PF06996">
    <property type="entry name" value="T6SS_TssG"/>
    <property type="match status" value="1"/>
</dbReference>
<accession>A0A329XHW0</accession>
<name>A0A329XHW0_9GAMM</name>
<evidence type="ECO:0000313" key="1">
    <source>
        <dbReference type="EMBL" id="RAX14358.1"/>
    </source>
</evidence>
<dbReference type="EMBL" id="NSCM01000001">
    <property type="protein sequence ID" value="RAX14358.1"/>
    <property type="molecule type" value="Genomic_DNA"/>
</dbReference>
<proteinExistence type="predicted"/>
<dbReference type="InterPro" id="IPR010732">
    <property type="entry name" value="T6SS_TssG-like"/>
</dbReference>
<dbReference type="AlphaFoldDB" id="A0A329XHW0"/>
<dbReference type="NCBIfam" id="TIGR03347">
    <property type="entry name" value="VI_chp_1"/>
    <property type="match status" value="1"/>
</dbReference>